<gene>
    <name evidence="1" type="ORF">ELS82_24110</name>
</gene>
<proteinExistence type="predicted"/>
<dbReference type="EMBL" id="SATR01000121">
    <property type="protein sequence ID" value="TFH89094.1"/>
    <property type="molecule type" value="Genomic_DNA"/>
</dbReference>
<dbReference type="PANTHER" id="PTHR34319:SF7">
    <property type="entry name" value="HNH ENDONUCLEASE DOMAIN-CONTAINING PROTEIN"/>
    <property type="match status" value="1"/>
</dbReference>
<dbReference type="Gene3D" id="2.30.110.20">
    <property type="entry name" value="Hcp1-like"/>
    <property type="match status" value="1"/>
</dbReference>
<sequence length="164" mass="18419">MAHNAYLTIIGERQGSISNGCNTKDSIGGKAQEAHANEITVIATEHALAKHQGQHGNHHNPITITKLVDKSSPLIATAFARQEHLDCALNFYRTNEQGYNEKYYTIELKKALITAINFSQPHTILSHDEEITEQISISYRDIIWKHNVAGTEGYDNWNLSNLHE</sequence>
<organism evidence="1 2">
    <name type="scientific">Vibrio ouci</name>
    <dbReference type="NCBI Taxonomy" id="2499078"/>
    <lineage>
        <taxon>Bacteria</taxon>
        <taxon>Pseudomonadati</taxon>
        <taxon>Pseudomonadota</taxon>
        <taxon>Gammaproteobacteria</taxon>
        <taxon>Vibrionales</taxon>
        <taxon>Vibrionaceae</taxon>
        <taxon>Vibrio</taxon>
    </lineage>
</organism>
<keyword evidence="2" id="KW-1185">Reference proteome</keyword>
<dbReference type="InterPro" id="IPR052947">
    <property type="entry name" value="T6SS_Hcp1_domain"/>
</dbReference>
<dbReference type="Pfam" id="PF05638">
    <property type="entry name" value="T6SS_HCP"/>
    <property type="match status" value="1"/>
</dbReference>
<evidence type="ECO:0000313" key="1">
    <source>
        <dbReference type="EMBL" id="TFH89094.1"/>
    </source>
</evidence>
<dbReference type="InterPro" id="IPR036624">
    <property type="entry name" value="Hcp1-lik_sf"/>
</dbReference>
<reference evidence="1 2" key="1">
    <citation type="submission" date="2019-01" db="EMBL/GenBank/DDBJ databases">
        <title>Vibrio BEI176 sp. nov, a marine bacterium isolated from China: eastern marignal seas.</title>
        <authorList>
            <person name="Li B."/>
        </authorList>
    </citation>
    <scope>NUCLEOTIDE SEQUENCE [LARGE SCALE GENOMIC DNA]</scope>
    <source>
        <strain evidence="1 2">BEI176</strain>
    </source>
</reference>
<dbReference type="OrthoDB" id="5674026at2"/>
<dbReference type="Proteomes" id="UP000297753">
    <property type="component" value="Unassembled WGS sequence"/>
</dbReference>
<dbReference type="NCBIfam" id="TIGR03344">
    <property type="entry name" value="VI_effect_Hcp1"/>
    <property type="match status" value="1"/>
</dbReference>
<dbReference type="PANTHER" id="PTHR34319">
    <property type="entry name" value="MAJOR EXPORTED PROTEIN"/>
    <property type="match status" value="1"/>
</dbReference>
<protein>
    <submittedName>
        <fullName evidence="1">Hcp family type VI secretion system effector</fullName>
    </submittedName>
</protein>
<dbReference type="RefSeq" id="WP_134837669.1">
    <property type="nucleotide sequence ID" value="NZ_SATR01000121.1"/>
</dbReference>
<comment type="caution">
    <text evidence="1">The sequence shown here is derived from an EMBL/GenBank/DDBJ whole genome shotgun (WGS) entry which is preliminary data.</text>
</comment>
<name>A0A4Y8W8H3_9VIBR</name>
<accession>A0A4Y8W8H3</accession>
<evidence type="ECO:0000313" key="2">
    <source>
        <dbReference type="Proteomes" id="UP000297753"/>
    </source>
</evidence>
<dbReference type="AlphaFoldDB" id="A0A4Y8W8H3"/>
<dbReference type="SUPFAM" id="SSF141452">
    <property type="entry name" value="Hcp1-like"/>
    <property type="match status" value="1"/>
</dbReference>
<dbReference type="InterPro" id="IPR008514">
    <property type="entry name" value="T6SS_Hcp"/>
</dbReference>